<protein>
    <recommendedName>
        <fullName evidence="3">C2H2-type domain-containing protein</fullName>
    </recommendedName>
</protein>
<dbReference type="KEGG" id="pgri:PgNI_01933"/>
<feature type="compositionally biased region" description="Polar residues" evidence="2">
    <location>
        <begin position="373"/>
        <end position="394"/>
    </location>
</feature>
<keyword evidence="4" id="KW-1185">Reference proteome</keyword>
<feature type="compositionally biased region" description="Polar residues" evidence="2">
    <location>
        <begin position="175"/>
        <end position="185"/>
    </location>
</feature>
<feature type="compositionally biased region" description="Polar residues" evidence="2">
    <location>
        <begin position="271"/>
        <end position="284"/>
    </location>
</feature>
<keyword evidence="1" id="KW-0862">Zinc</keyword>
<reference evidence="5" key="3">
    <citation type="submission" date="2025-08" db="UniProtKB">
        <authorList>
            <consortium name="RefSeq"/>
        </authorList>
    </citation>
    <scope>IDENTIFICATION</scope>
    <source>
        <strain evidence="5">NI907</strain>
    </source>
</reference>
<organism evidence="4 5">
    <name type="scientific">Pyricularia grisea</name>
    <name type="common">Crabgrass-specific blast fungus</name>
    <name type="synonym">Magnaporthe grisea</name>
    <dbReference type="NCBI Taxonomy" id="148305"/>
    <lineage>
        <taxon>Eukaryota</taxon>
        <taxon>Fungi</taxon>
        <taxon>Dikarya</taxon>
        <taxon>Ascomycota</taxon>
        <taxon>Pezizomycotina</taxon>
        <taxon>Sordariomycetes</taxon>
        <taxon>Sordariomycetidae</taxon>
        <taxon>Magnaporthales</taxon>
        <taxon>Pyriculariaceae</taxon>
        <taxon>Pyricularia</taxon>
    </lineage>
</organism>
<feature type="region of interest" description="Disordered" evidence="2">
    <location>
        <begin position="215"/>
        <end position="234"/>
    </location>
</feature>
<feature type="region of interest" description="Disordered" evidence="2">
    <location>
        <begin position="265"/>
        <end position="284"/>
    </location>
</feature>
<evidence type="ECO:0000313" key="4">
    <source>
        <dbReference type="Proteomes" id="UP000515153"/>
    </source>
</evidence>
<evidence type="ECO:0000259" key="3">
    <source>
        <dbReference type="PROSITE" id="PS50157"/>
    </source>
</evidence>
<dbReference type="InterPro" id="IPR013087">
    <property type="entry name" value="Znf_C2H2_type"/>
</dbReference>
<feature type="compositionally biased region" description="Low complexity" evidence="2">
    <location>
        <begin position="149"/>
        <end position="174"/>
    </location>
</feature>
<evidence type="ECO:0000256" key="2">
    <source>
        <dbReference type="SAM" id="MobiDB-lite"/>
    </source>
</evidence>
<keyword evidence="1" id="KW-0479">Metal-binding</keyword>
<feature type="domain" description="C2H2-type" evidence="3">
    <location>
        <begin position="549"/>
        <end position="577"/>
    </location>
</feature>
<feature type="region of interest" description="Disordered" evidence="2">
    <location>
        <begin position="365"/>
        <end position="399"/>
    </location>
</feature>
<accession>A0A6P8BKQ5</accession>
<dbReference type="RefSeq" id="XP_030987800.1">
    <property type="nucleotide sequence ID" value="XM_031122004.1"/>
</dbReference>
<sequence>MSHPNNVYHSAEGQAGYIGSVPQQQHQPVTSGRPTCPYETCVITDPTASRFAVMMLQYFMNIANIDTTLDQFDCPVAKCMKQFTEPLEFVKHLISCPELCKGEFECRKCETWHRFPTTERGWLDFSGWEKTVEKKKRSSFTDKLKVMVRSSPKPCSPRSLRSSSDSCISPSVQSKASPTPSSEFSAGSPYAIIERKESDVQWRYDADAWPTVMPTPEKPLRVSTGNTSVRPRQNSPIIHNQRTQELQQPQELCGTGRLELWDTGCTRSELPDNQPTSTARAPYNLQDSASRYEGQAFWPSMSASSYPYTLGNGNWTPHLEGQLAQQTAHHNIQQNSTDSHNSGNSSIGLLQTTIAPYFGPSLSESPVGLEVDQSGQVTELSGEETSSSHPGSYDSTSWSFAGTSTSGTTMASLRTNSSSGTSVESFECVGMGDWAPNGDPIFSTFEPQNEGHQAIMRALQEFNDSAPKDLDSCHFDLGRRHQWHEIPEMESTPVTSQSAPVAEASADADDDGDLTCGHENCDFRPSGTKLQNYRKYLHKHRETHRRARYECDQCQNFYTRSDNLKKHRREKHGIEETRGYGTARMSSQYRRSPRIAAAGQDGLGRIDTLRVSKSPRR</sequence>
<feature type="region of interest" description="Disordered" evidence="2">
    <location>
        <begin position="488"/>
        <end position="511"/>
    </location>
</feature>
<dbReference type="GO" id="GO:0008270">
    <property type="term" value="F:zinc ion binding"/>
    <property type="evidence" value="ECO:0007669"/>
    <property type="project" value="UniProtKB-KW"/>
</dbReference>
<evidence type="ECO:0000256" key="1">
    <source>
        <dbReference type="PROSITE-ProRule" id="PRU00042"/>
    </source>
</evidence>
<dbReference type="AlphaFoldDB" id="A0A6P8BKQ5"/>
<feature type="region of interest" description="Disordered" evidence="2">
    <location>
        <begin position="595"/>
        <end position="617"/>
    </location>
</feature>
<proteinExistence type="predicted"/>
<reference evidence="5" key="2">
    <citation type="submission" date="2019-10" db="EMBL/GenBank/DDBJ databases">
        <authorList>
            <consortium name="NCBI Genome Project"/>
        </authorList>
    </citation>
    <scope>NUCLEOTIDE SEQUENCE</scope>
    <source>
        <strain evidence="5">NI907</strain>
    </source>
</reference>
<feature type="region of interest" description="Disordered" evidence="2">
    <location>
        <begin position="323"/>
        <end position="346"/>
    </location>
</feature>
<dbReference type="Proteomes" id="UP000515153">
    <property type="component" value="Unplaced"/>
</dbReference>
<dbReference type="PROSITE" id="PS00028">
    <property type="entry name" value="ZINC_FINGER_C2H2_1"/>
    <property type="match status" value="1"/>
</dbReference>
<dbReference type="PROSITE" id="PS50157">
    <property type="entry name" value="ZINC_FINGER_C2H2_2"/>
    <property type="match status" value="1"/>
</dbReference>
<dbReference type="Gene3D" id="3.30.160.60">
    <property type="entry name" value="Classic Zinc Finger"/>
    <property type="match status" value="1"/>
</dbReference>
<dbReference type="GeneID" id="41956916"/>
<name>A0A6P8BKQ5_PYRGI</name>
<reference evidence="5" key="1">
    <citation type="journal article" date="2019" name="Mol. Biol. Evol.">
        <title>Blast fungal genomes show frequent chromosomal changes, gene gains and losses, and effector gene turnover.</title>
        <authorList>
            <person name="Gomez Luciano L.B."/>
            <person name="Jason Tsai I."/>
            <person name="Chuma I."/>
            <person name="Tosa Y."/>
            <person name="Chen Y.H."/>
            <person name="Li J.Y."/>
            <person name="Li M.Y."/>
            <person name="Jade Lu M.Y."/>
            <person name="Nakayashiki H."/>
            <person name="Li W.H."/>
        </authorList>
    </citation>
    <scope>NUCLEOTIDE SEQUENCE</scope>
    <source>
        <strain evidence="5">NI907</strain>
    </source>
</reference>
<keyword evidence="1" id="KW-0863">Zinc-finger</keyword>
<gene>
    <name evidence="5" type="ORF">PgNI_01933</name>
</gene>
<evidence type="ECO:0000313" key="5">
    <source>
        <dbReference type="RefSeq" id="XP_030987800.1"/>
    </source>
</evidence>
<feature type="compositionally biased region" description="Polar residues" evidence="2">
    <location>
        <begin position="223"/>
        <end position="234"/>
    </location>
</feature>
<feature type="region of interest" description="Disordered" evidence="2">
    <location>
        <begin position="149"/>
        <end position="186"/>
    </location>
</feature>